<dbReference type="Gene3D" id="2.40.10.10">
    <property type="entry name" value="Trypsin-like serine proteases"/>
    <property type="match status" value="1"/>
</dbReference>
<keyword evidence="5" id="KW-1185">Reference proteome</keyword>
<dbReference type="InterPro" id="IPR043504">
    <property type="entry name" value="Peptidase_S1_PA_chymotrypsin"/>
</dbReference>
<name>A0AAV8ZHL6_9CUCU</name>
<keyword evidence="1" id="KW-1015">Disulfide bond</keyword>
<dbReference type="Pfam" id="PF00089">
    <property type="entry name" value="Trypsin"/>
    <property type="match status" value="1"/>
</dbReference>
<dbReference type="InterPro" id="IPR018114">
    <property type="entry name" value="TRYPSIN_HIS"/>
</dbReference>
<dbReference type="CDD" id="cd00190">
    <property type="entry name" value="Tryp_SPc"/>
    <property type="match status" value="1"/>
</dbReference>
<sequence length="269" mass="29330">MILVVRLPRVHLMFATVVGNTRVELLVVWIAGVNEFTPMAGLVDVGQRLVYCGATIISNRYVITAAHCVEAAGTKDLNNVGILVGDHDVSTGGDTPAAALYRIQSYDIHPQYESKTYQNDLAILRTTGAMNFSIYVGPACLPFRYSTFDFQGVTVTALGWGLKEFSGPTSDILQKVNLTVEPSNECMTQYPDRVTANQICTYAPGKDSCQSDSGGPLFWFDPSSRRLQILGVISFGLGCATEKPSVNTRVTSYLSWIVSKTTDATYCIK</sequence>
<dbReference type="FunFam" id="2.40.10.10:FF:000068">
    <property type="entry name" value="transmembrane protease serine 2"/>
    <property type="match status" value="1"/>
</dbReference>
<dbReference type="InterPro" id="IPR051487">
    <property type="entry name" value="Ser/Thr_Proteases_Immune/Dev"/>
</dbReference>
<dbReference type="SMART" id="SM00020">
    <property type="entry name" value="Tryp_SPc"/>
    <property type="match status" value="1"/>
</dbReference>
<dbReference type="InterPro" id="IPR009003">
    <property type="entry name" value="Peptidase_S1_PA"/>
</dbReference>
<comment type="similarity">
    <text evidence="2">Belongs to the peptidase S1 family. CLIP subfamily.</text>
</comment>
<gene>
    <name evidence="4" type="ORF">NQ318_018925</name>
</gene>
<dbReference type="PROSITE" id="PS00134">
    <property type="entry name" value="TRYPSIN_HIS"/>
    <property type="match status" value="1"/>
</dbReference>
<dbReference type="SUPFAM" id="SSF50494">
    <property type="entry name" value="Trypsin-like serine proteases"/>
    <property type="match status" value="1"/>
</dbReference>
<evidence type="ECO:0000259" key="3">
    <source>
        <dbReference type="PROSITE" id="PS50240"/>
    </source>
</evidence>
<dbReference type="GO" id="GO:0004252">
    <property type="term" value="F:serine-type endopeptidase activity"/>
    <property type="evidence" value="ECO:0007669"/>
    <property type="project" value="InterPro"/>
</dbReference>
<dbReference type="PANTHER" id="PTHR24256">
    <property type="entry name" value="TRYPTASE-RELATED"/>
    <property type="match status" value="1"/>
</dbReference>
<dbReference type="InterPro" id="IPR001314">
    <property type="entry name" value="Peptidase_S1A"/>
</dbReference>
<proteinExistence type="inferred from homology"/>
<feature type="domain" description="Peptidase S1" evidence="3">
    <location>
        <begin position="17"/>
        <end position="262"/>
    </location>
</feature>
<evidence type="ECO:0000313" key="5">
    <source>
        <dbReference type="Proteomes" id="UP001162162"/>
    </source>
</evidence>
<accession>A0AAV8ZHL6</accession>
<dbReference type="GO" id="GO:0006508">
    <property type="term" value="P:proteolysis"/>
    <property type="evidence" value="ECO:0007669"/>
    <property type="project" value="InterPro"/>
</dbReference>
<dbReference type="AlphaFoldDB" id="A0AAV8ZHL6"/>
<evidence type="ECO:0000256" key="2">
    <source>
        <dbReference type="ARBA" id="ARBA00024195"/>
    </source>
</evidence>
<protein>
    <recommendedName>
        <fullName evidence="3">Peptidase S1 domain-containing protein</fullName>
    </recommendedName>
</protein>
<dbReference type="EMBL" id="JAPWTK010000001">
    <property type="protein sequence ID" value="KAJ8963445.1"/>
    <property type="molecule type" value="Genomic_DNA"/>
</dbReference>
<reference evidence="4" key="1">
    <citation type="journal article" date="2023" name="Insect Mol. Biol.">
        <title>Genome sequencing provides insights into the evolution of gene families encoding plant cell wall-degrading enzymes in longhorned beetles.</title>
        <authorList>
            <person name="Shin N.R."/>
            <person name="Okamura Y."/>
            <person name="Kirsch R."/>
            <person name="Pauchet Y."/>
        </authorList>
    </citation>
    <scope>NUCLEOTIDE SEQUENCE</scope>
    <source>
        <strain evidence="4">AMC_N1</strain>
    </source>
</reference>
<comment type="caution">
    <text evidence="4">The sequence shown here is derived from an EMBL/GenBank/DDBJ whole genome shotgun (WGS) entry which is preliminary data.</text>
</comment>
<dbReference type="PROSITE" id="PS50240">
    <property type="entry name" value="TRYPSIN_DOM"/>
    <property type="match status" value="1"/>
</dbReference>
<evidence type="ECO:0000313" key="4">
    <source>
        <dbReference type="EMBL" id="KAJ8963445.1"/>
    </source>
</evidence>
<organism evidence="4 5">
    <name type="scientific">Aromia moschata</name>
    <dbReference type="NCBI Taxonomy" id="1265417"/>
    <lineage>
        <taxon>Eukaryota</taxon>
        <taxon>Metazoa</taxon>
        <taxon>Ecdysozoa</taxon>
        <taxon>Arthropoda</taxon>
        <taxon>Hexapoda</taxon>
        <taxon>Insecta</taxon>
        <taxon>Pterygota</taxon>
        <taxon>Neoptera</taxon>
        <taxon>Endopterygota</taxon>
        <taxon>Coleoptera</taxon>
        <taxon>Polyphaga</taxon>
        <taxon>Cucujiformia</taxon>
        <taxon>Chrysomeloidea</taxon>
        <taxon>Cerambycidae</taxon>
        <taxon>Cerambycinae</taxon>
        <taxon>Callichromatini</taxon>
        <taxon>Aromia</taxon>
    </lineage>
</organism>
<evidence type="ECO:0000256" key="1">
    <source>
        <dbReference type="ARBA" id="ARBA00023157"/>
    </source>
</evidence>
<dbReference type="InterPro" id="IPR001254">
    <property type="entry name" value="Trypsin_dom"/>
</dbReference>
<dbReference type="PRINTS" id="PR00722">
    <property type="entry name" value="CHYMOTRYPSIN"/>
</dbReference>
<dbReference type="Proteomes" id="UP001162162">
    <property type="component" value="Unassembled WGS sequence"/>
</dbReference>